<keyword evidence="3" id="KW-0234">DNA repair</keyword>
<sequence>MSSPADAVTTLAASEEVLGTLSPSRAGDFLTCPLLYRFRHVDRLPERPSLDAVRGTVVHRVLELLFDLPAGERTPDRAAGMVPAAWAEVREREPAVAAEFAATGTTEEAWLRTCDAVLARYFTLEDPTRLEPAERELYVETLTDTRLLLRGFVDRLDVAPDGQLRVVDYKTGRAPGVGFEGRALFQMKFYALVLQRTRGVLPAMLQLIYLGSGEIIRYVPDESDLRATERKVEAVWRAISAARASGQWEPRPGKLCGWCSHQALCPAYGGTPPPLPAPERAPAPPTP</sequence>
<dbReference type="RefSeq" id="WP_163771994.1">
    <property type="nucleotide sequence ID" value="NZ_JAAGXA010000005.1"/>
</dbReference>
<keyword evidence="6" id="KW-1185">Reference proteome</keyword>
<dbReference type="SUPFAM" id="SSF52980">
    <property type="entry name" value="Restriction endonuclease-like"/>
    <property type="match status" value="1"/>
</dbReference>
<dbReference type="Proteomes" id="UP000468687">
    <property type="component" value="Unassembled WGS sequence"/>
</dbReference>
<dbReference type="EMBL" id="JAAGXA010000005">
    <property type="protein sequence ID" value="NEN78458.1"/>
    <property type="molecule type" value="Genomic_DNA"/>
</dbReference>
<dbReference type="InterPro" id="IPR011604">
    <property type="entry name" value="PDDEXK-like_dom_sf"/>
</dbReference>
<dbReference type="Gene3D" id="3.90.320.10">
    <property type="match status" value="1"/>
</dbReference>
<keyword evidence="2" id="KW-0347">Helicase</keyword>
<evidence type="ECO:0000256" key="3">
    <source>
        <dbReference type="ARBA" id="ARBA00023204"/>
    </source>
</evidence>
<dbReference type="Pfam" id="PF12705">
    <property type="entry name" value="PDDEXK_1"/>
    <property type="match status" value="1"/>
</dbReference>
<dbReference type="InterPro" id="IPR038726">
    <property type="entry name" value="PDDEXK_AddAB-type"/>
</dbReference>
<dbReference type="AlphaFoldDB" id="A0A6P0HIF8"/>
<evidence type="ECO:0000256" key="2">
    <source>
        <dbReference type="ARBA" id="ARBA00022806"/>
    </source>
</evidence>
<feature type="domain" description="PD-(D/E)XK endonuclease-like" evidence="4">
    <location>
        <begin position="20"/>
        <end position="266"/>
    </location>
</feature>
<keyword evidence="2" id="KW-0378">Hydrolase</keyword>
<dbReference type="GO" id="GO:0006281">
    <property type="term" value="P:DNA repair"/>
    <property type="evidence" value="ECO:0007669"/>
    <property type="project" value="UniProtKB-KW"/>
</dbReference>
<accession>A0A6P0HIF8</accession>
<dbReference type="InterPro" id="IPR011335">
    <property type="entry name" value="Restrct_endonuc-II-like"/>
</dbReference>
<protein>
    <submittedName>
        <fullName evidence="5">PD-(D/E)XK nuclease family protein</fullName>
    </submittedName>
</protein>
<keyword evidence="1" id="KW-0227">DNA damage</keyword>
<evidence type="ECO:0000313" key="5">
    <source>
        <dbReference type="EMBL" id="NEN78458.1"/>
    </source>
</evidence>
<name>A0A6P0HIF8_9ACTN</name>
<comment type="caution">
    <text evidence="5">The sequence shown here is derived from an EMBL/GenBank/DDBJ whole genome shotgun (WGS) entry which is preliminary data.</text>
</comment>
<proteinExistence type="predicted"/>
<reference evidence="5 6" key="1">
    <citation type="journal article" date="2014" name="Int. J. Syst. Evol. Microbiol.">
        <title>Nocardioides zeae sp. nov., isolated from the stem of Zea mays.</title>
        <authorList>
            <person name="Glaeser S.P."/>
            <person name="McInroy J.A."/>
            <person name="Busse H.J."/>
            <person name="Kampfer P."/>
        </authorList>
    </citation>
    <scope>NUCLEOTIDE SEQUENCE [LARGE SCALE GENOMIC DNA]</scope>
    <source>
        <strain evidence="5 6">JCM 30728</strain>
    </source>
</reference>
<keyword evidence="2" id="KW-0547">Nucleotide-binding</keyword>
<organism evidence="5 6">
    <name type="scientific">Nocardioides zeae</name>
    <dbReference type="NCBI Taxonomy" id="1457234"/>
    <lineage>
        <taxon>Bacteria</taxon>
        <taxon>Bacillati</taxon>
        <taxon>Actinomycetota</taxon>
        <taxon>Actinomycetes</taxon>
        <taxon>Propionibacteriales</taxon>
        <taxon>Nocardioidaceae</taxon>
        <taxon>Nocardioides</taxon>
    </lineage>
</organism>
<evidence type="ECO:0000313" key="6">
    <source>
        <dbReference type="Proteomes" id="UP000468687"/>
    </source>
</evidence>
<gene>
    <name evidence="5" type="ORF">G3T38_09210</name>
</gene>
<evidence type="ECO:0000256" key="1">
    <source>
        <dbReference type="ARBA" id="ARBA00022763"/>
    </source>
</evidence>
<dbReference type="GO" id="GO:0004386">
    <property type="term" value="F:helicase activity"/>
    <property type="evidence" value="ECO:0007669"/>
    <property type="project" value="UniProtKB-KW"/>
</dbReference>
<keyword evidence="2" id="KW-0067">ATP-binding</keyword>
<evidence type="ECO:0000259" key="4">
    <source>
        <dbReference type="Pfam" id="PF12705"/>
    </source>
</evidence>